<accession>A0A9N9CVB6</accession>
<dbReference type="AlphaFoldDB" id="A0A9N9CVB6"/>
<comment type="caution">
    <text evidence="1">The sequence shown here is derived from an EMBL/GenBank/DDBJ whole genome shotgun (WGS) entry which is preliminary data.</text>
</comment>
<proteinExistence type="predicted"/>
<reference evidence="1" key="1">
    <citation type="submission" date="2021-06" db="EMBL/GenBank/DDBJ databases">
        <authorList>
            <person name="Kallberg Y."/>
            <person name="Tangrot J."/>
            <person name="Rosling A."/>
        </authorList>
    </citation>
    <scope>NUCLEOTIDE SEQUENCE</scope>
    <source>
        <strain evidence="1">IA702</strain>
    </source>
</reference>
<evidence type="ECO:0000313" key="2">
    <source>
        <dbReference type="Proteomes" id="UP000789572"/>
    </source>
</evidence>
<sequence>MVTDYLHKTDEEAEHIVTTILIQQLYNGYVFINELSTTNRPEALYNPQLVFHFLHEFASHGYVARPDEPSTVHSTHVLKTIANIGGGGAFTVDDLIELIIHGSIKSKIVNEFGFIDLLEIGAVRSMQSVNEAALQGIVELLLDDPASCMPELHLVLDGTKMAGSRFGFVDILFCQHQQQTSLSKLELSS</sequence>
<gene>
    <name evidence="1" type="ORF">POCULU_LOCUS8013</name>
</gene>
<dbReference type="Proteomes" id="UP000789572">
    <property type="component" value="Unassembled WGS sequence"/>
</dbReference>
<dbReference type="EMBL" id="CAJVPJ010002077">
    <property type="protein sequence ID" value="CAG8612444.1"/>
    <property type="molecule type" value="Genomic_DNA"/>
</dbReference>
<protein>
    <submittedName>
        <fullName evidence="1">2985_t:CDS:1</fullName>
    </submittedName>
</protein>
<name>A0A9N9CVB6_9GLOM</name>
<dbReference type="OrthoDB" id="2407796at2759"/>
<keyword evidence="2" id="KW-1185">Reference proteome</keyword>
<organism evidence="1 2">
    <name type="scientific">Paraglomus occultum</name>
    <dbReference type="NCBI Taxonomy" id="144539"/>
    <lineage>
        <taxon>Eukaryota</taxon>
        <taxon>Fungi</taxon>
        <taxon>Fungi incertae sedis</taxon>
        <taxon>Mucoromycota</taxon>
        <taxon>Glomeromycotina</taxon>
        <taxon>Glomeromycetes</taxon>
        <taxon>Paraglomerales</taxon>
        <taxon>Paraglomeraceae</taxon>
        <taxon>Paraglomus</taxon>
    </lineage>
</organism>
<evidence type="ECO:0000313" key="1">
    <source>
        <dbReference type="EMBL" id="CAG8612444.1"/>
    </source>
</evidence>